<name>A0AAE0A9G4_9ROSI</name>
<evidence type="ECO:0000313" key="1">
    <source>
        <dbReference type="EMBL" id="KAK3206390.1"/>
    </source>
</evidence>
<evidence type="ECO:0000313" key="2">
    <source>
        <dbReference type="Proteomes" id="UP001281410"/>
    </source>
</evidence>
<gene>
    <name evidence="1" type="ORF">Dsin_020436</name>
</gene>
<keyword evidence="2" id="KW-1185">Reference proteome</keyword>
<accession>A0AAE0A9G4</accession>
<dbReference type="Proteomes" id="UP001281410">
    <property type="component" value="Unassembled WGS sequence"/>
</dbReference>
<dbReference type="AlphaFoldDB" id="A0AAE0A9G4"/>
<reference evidence="1" key="1">
    <citation type="journal article" date="2023" name="Plant J.">
        <title>Genome sequences and population genomics provide insights into the demographic history, inbreeding, and mutation load of two 'living fossil' tree species of Dipteronia.</title>
        <authorList>
            <person name="Feng Y."/>
            <person name="Comes H.P."/>
            <person name="Chen J."/>
            <person name="Zhu S."/>
            <person name="Lu R."/>
            <person name="Zhang X."/>
            <person name="Li P."/>
            <person name="Qiu J."/>
            <person name="Olsen K.M."/>
            <person name="Qiu Y."/>
        </authorList>
    </citation>
    <scope>NUCLEOTIDE SEQUENCE</scope>
    <source>
        <strain evidence="1">NBL</strain>
    </source>
</reference>
<organism evidence="1 2">
    <name type="scientific">Dipteronia sinensis</name>
    <dbReference type="NCBI Taxonomy" id="43782"/>
    <lineage>
        <taxon>Eukaryota</taxon>
        <taxon>Viridiplantae</taxon>
        <taxon>Streptophyta</taxon>
        <taxon>Embryophyta</taxon>
        <taxon>Tracheophyta</taxon>
        <taxon>Spermatophyta</taxon>
        <taxon>Magnoliopsida</taxon>
        <taxon>eudicotyledons</taxon>
        <taxon>Gunneridae</taxon>
        <taxon>Pentapetalae</taxon>
        <taxon>rosids</taxon>
        <taxon>malvids</taxon>
        <taxon>Sapindales</taxon>
        <taxon>Sapindaceae</taxon>
        <taxon>Hippocastanoideae</taxon>
        <taxon>Acereae</taxon>
        <taxon>Dipteronia</taxon>
    </lineage>
</organism>
<comment type="caution">
    <text evidence="1">The sequence shown here is derived from an EMBL/GenBank/DDBJ whole genome shotgun (WGS) entry which is preliminary data.</text>
</comment>
<protein>
    <submittedName>
        <fullName evidence="1">Uncharacterized protein</fullName>
    </submittedName>
</protein>
<sequence>MKLPWLLQLLARVQNVLSYSKVKAAKLILNRGVLAKKNEISGIKDLEDKLAEVERKAVSEGWLTSLREERLKLIADLWKGLRLEEQKWWQKSRVKWLVEGDKNTRFFHNVSNTRRRNNFIGNILFNGVVHSAPTQVKEGVFNFFKDHFKNVTWSRPKVGGLDIKRISVEDRKALGRDFNLEEVWETLSSSDRIKAPGLAGLNLNFIKAKWEDINPGELYEFH</sequence>
<dbReference type="EMBL" id="JANJYJ010000006">
    <property type="protein sequence ID" value="KAK3206390.1"/>
    <property type="molecule type" value="Genomic_DNA"/>
</dbReference>
<proteinExistence type="predicted"/>